<dbReference type="CDD" id="cd01347">
    <property type="entry name" value="ligand_gated_channel"/>
    <property type="match status" value="1"/>
</dbReference>
<keyword evidence="4 14" id="KW-1134">Transmembrane beta strand</keyword>
<dbReference type="AlphaFoldDB" id="A0A6J5EE67"/>
<comment type="subcellular location">
    <subcellularLocation>
        <location evidence="1 14">Cell outer membrane</location>
        <topology evidence="1 14">Multi-pass membrane protein</topology>
    </subcellularLocation>
</comment>
<feature type="domain" description="TonB-dependent receptor-like beta-barrel" evidence="18">
    <location>
        <begin position="258"/>
        <end position="687"/>
    </location>
</feature>
<evidence type="ECO:0000256" key="3">
    <source>
        <dbReference type="ARBA" id="ARBA00022448"/>
    </source>
</evidence>
<dbReference type="PANTHER" id="PTHR32552">
    <property type="entry name" value="FERRICHROME IRON RECEPTOR-RELATED"/>
    <property type="match status" value="1"/>
</dbReference>
<evidence type="ECO:0000256" key="2">
    <source>
        <dbReference type="ARBA" id="ARBA00009810"/>
    </source>
</evidence>
<comment type="similarity">
    <text evidence="2 14 15">Belongs to the TonB-dependent receptor family.</text>
</comment>
<feature type="domain" description="TonB-dependent receptor plug" evidence="19">
    <location>
        <begin position="75"/>
        <end position="182"/>
    </location>
</feature>
<reference evidence="20 21" key="1">
    <citation type="submission" date="2020-04" db="EMBL/GenBank/DDBJ databases">
        <authorList>
            <person name="De Canck E."/>
        </authorList>
    </citation>
    <scope>NUCLEOTIDE SEQUENCE [LARGE SCALE GENOMIC DNA]</scope>
    <source>
        <strain evidence="20 21">LMG 29739</strain>
    </source>
</reference>
<dbReference type="InterPro" id="IPR012910">
    <property type="entry name" value="Plug_dom"/>
</dbReference>
<keyword evidence="8" id="KW-0408">Iron</keyword>
<evidence type="ECO:0000256" key="8">
    <source>
        <dbReference type="ARBA" id="ARBA00023004"/>
    </source>
</evidence>
<keyword evidence="13 14" id="KW-0998">Cell outer membrane</keyword>
<evidence type="ECO:0000256" key="9">
    <source>
        <dbReference type="ARBA" id="ARBA00023065"/>
    </source>
</evidence>
<evidence type="ECO:0000259" key="18">
    <source>
        <dbReference type="Pfam" id="PF00593"/>
    </source>
</evidence>
<organism evidence="20 21">
    <name type="scientific">Paraburkholderia solisilvae</name>
    <dbReference type="NCBI Taxonomy" id="624376"/>
    <lineage>
        <taxon>Bacteria</taxon>
        <taxon>Pseudomonadati</taxon>
        <taxon>Pseudomonadota</taxon>
        <taxon>Betaproteobacteria</taxon>
        <taxon>Burkholderiales</taxon>
        <taxon>Burkholderiaceae</taxon>
        <taxon>Paraburkholderia</taxon>
    </lineage>
</organism>
<dbReference type="InterPro" id="IPR000531">
    <property type="entry name" value="Beta-barrel_TonB"/>
</dbReference>
<evidence type="ECO:0000256" key="12">
    <source>
        <dbReference type="ARBA" id="ARBA00023170"/>
    </source>
</evidence>
<evidence type="ECO:0000256" key="5">
    <source>
        <dbReference type="ARBA" id="ARBA00022496"/>
    </source>
</evidence>
<gene>
    <name evidence="20" type="primary">fyuA</name>
    <name evidence="20" type="ORF">LMG29739_04393</name>
</gene>
<evidence type="ECO:0000259" key="19">
    <source>
        <dbReference type="Pfam" id="PF07715"/>
    </source>
</evidence>
<keyword evidence="9" id="KW-0406">Ion transport</keyword>
<keyword evidence="7 17" id="KW-0732">Signal</keyword>
<dbReference type="Gene3D" id="2.40.170.20">
    <property type="entry name" value="TonB-dependent receptor, beta-barrel domain"/>
    <property type="match status" value="1"/>
</dbReference>
<evidence type="ECO:0000256" key="14">
    <source>
        <dbReference type="PROSITE-ProRule" id="PRU01360"/>
    </source>
</evidence>
<feature type="signal peptide" evidence="17">
    <location>
        <begin position="1"/>
        <end position="31"/>
    </location>
</feature>
<evidence type="ECO:0000256" key="13">
    <source>
        <dbReference type="ARBA" id="ARBA00023237"/>
    </source>
</evidence>
<keyword evidence="21" id="KW-1185">Reference proteome</keyword>
<evidence type="ECO:0000256" key="6">
    <source>
        <dbReference type="ARBA" id="ARBA00022692"/>
    </source>
</evidence>
<keyword evidence="3 14" id="KW-0813">Transport</keyword>
<dbReference type="SUPFAM" id="SSF56935">
    <property type="entry name" value="Porins"/>
    <property type="match status" value="1"/>
</dbReference>
<evidence type="ECO:0000256" key="7">
    <source>
        <dbReference type="ARBA" id="ARBA00022729"/>
    </source>
</evidence>
<proteinExistence type="inferred from homology"/>
<keyword evidence="6 14" id="KW-0812">Transmembrane</keyword>
<sequence>MRHVNLRLRINPLTRWLLASLCATGAQISFAQSSGDLGSVQSSASSSSSVADSATPSNAQSAPAQAPTQGSLSATEPKSIINENYIRNSTAPTSNYSDILQIAPSVSSINPNGAGLMETQSLSIRGFQDGQYNVTFDGIPFGDSNDFTHHSTSFFNSQNIGGIAVDRGPGDASQIGFATFGGTIAISSIEPTATPAFSVLGSYGSWDTWLTGGQFNTGDMQQYGDVRAVVGYDHVSSDGYLENSGQRRDNIYFKLEKPIGDDTLLTFFADYDRIHQNVSLGATAAQIHQFGPDFALSGNPASQSFFGYNFDRINTDFEYIGLKTKLGGWSLENTLYTYGYYHDGFNGLDPNGETPNGTALGPNNVPGQQIANNYRAFGDIIKAEHRFGPGNLQFGAWLTHQSNFRDNLNVDDTLNFALLQTNFSLNDTFLTFQPWVQYEWQLPHGLTITPGVKYVSFNRSIDTQQNQGTGLPADFSHTWTKVLPSLTVHEQINPNWSAYVQYAQGFLAPNLNVFFVPNQSVSGQPDPEQTDNYQIGTTYKTNRFTVSADVYYINFRNAVTSTTVGGNTIFSNAGGAYYKGVETEGTFYAGYGFSLYGNLTFNSAKQKGTGDWLPNAPQSTAALGVIYDKGPLHGSVITKFVGHQFGTTGNQQPIGGFTVTNLATAYTIKSPTRWMHNTRLGFEIDNVFNRTSIDALAGFTVANNTPLYWTIPGRAFIATLSTDF</sequence>
<evidence type="ECO:0000313" key="21">
    <source>
        <dbReference type="Proteomes" id="UP000494329"/>
    </source>
</evidence>
<feature type="compositionally biased region" description="Low complexity" evidence="16">
    <location>
        <begin position="41"/>
        <end position="69"/>
    </location>
</feature>
<dbReference type="EMBL" id="CADIKF010000038">
    <property type="protein sequence ID" value="CAB3764583.1"/>
    <property type="molecule type" value="Genomic_DNA"/>
</dbReference>
<accession>A0A6J5EE67</accession>
<feature type="chain" id="PRO_5026948947" evidence="17">
    <location>
        <begin position="32"/>
        <end position="724"/>
    </location>
</feature>
<keyword evidence="10 15" id="KW-0798">TonB box</keyword>
<evidence type="ECO:0000256" key="11">
    <source>
        <dbReference type="ARBA" id="ARBA00023136"/>
    </source>
</evidence>
<evidence type="ECO:0000256" key="1">
    <source>
        <dbReference type="ARBA" id="ARBA00004571"/>
    </source>
</evidence>
<dbReference type="RefSeq" id="WP_175113201.1">
    <property type="nucleotide sequence ID" value="NZ_CADIKF010000038.1"/>
</dbReference>
<keyword evidence="11 14" id="KW-0472">Membrane</keyword>
<dbReference type="PANTHER" id="PTHR32552:SF68">
    <property type="entry name" value="FERRICHROME OUTER MEMBRANE TRANSPORTER_PHAGE RECEPTOR"/>
    <property type="match status" value="1"/>
</dbReference>
<dbReference type="Gene3D" id="2.170.130.10">
    <property type="entry name" value="TonB-dependent receptor, plug domain"/>
    <property type="match status" value="1"/>
</dbReference>
<dbReference type="Pfam" id="PF00593">
    <property type="entry name" value="TonB_dep_Rec_b-barrel"/>
    <property type="match status" value="1"/>
</dbReference>
<dbReference type="Pfam" id="PF07715">
    <property type="entry name" value="Plug"/>
    <property type="match status" value="1"/>
</dbReference>
<keyword evidence="12 20" id="KW-0675">Receptor</keyword>
<dbReference type="InterPro" id="IPR039426">
    <property type="entry name" value="TonB-dep_rcpt-like"/>
</dbReference>
<evidence type="ECO:0000313" key="20">
    <source>
        <dbReference type="EMBL" id="CAB3764583.1"/>
    </source>
</evidence>
<protein>
    <submittedName>
        <fullName evidence="20">Pesticin receptor</fullName>
    </submittedName>
</protein>
<keyword evidence="5" id="KW-0410">Iron transport</keyword>
<evidence type="ECO:0000256" key="15">
    <source>
        <dbReference type="RuleBase" id="RU003357"/>
    </source>
</evidence>
<dbReference type="InterPro" id="IPR037066">
    <property type="entry name" value="Plug_dom_sf"/>
</dbReference>
<dbReference type="Proteomes" id="UP000494329">
    <property type="component" value="Unassembled WGS sequence"/>
</dbReference>
<feature type="region of interest" description="Disordered" evidence="16">
    <location>
        <begin position="41"/>
        <end position="77"/>
    </location>
</feature>
<evidence type="ECO:0000256" key="16">
    <source>
        <dbReference type="SAM" id="MobiDB-lite"/>
    </source>
</evidence>
<evidence type="ECO:0000256" key="4">
    <source>
        <dbReference type="ARBA" id="ARBA00022452"/>
    </source>
</evidence>
<evidence type="ECO:0000256" key="10">
    <source>
        <dbReference type="ARBA" id="ARBA00023077"/>
    </source>
</evidence>
<dbReference type="GO" id="GO:0015344">
    <property type="term" value="F:siderophore uptake transmembrane transporter activity"/>
    <property type="evidence" value="ECO:0007669"/>
    <property type="project" value="TreeGrafter"/>
</dbReference>
<dbReference type="PROSITE" id="PS52016">
    <property type="entry name" value="TONB_DEPENDENT_REC_3"/>
    <property type="match status" value="1"/>
</dbReference>
<evidence type="ECO:0000256" key="17">
    <source>
        <dbReference type="SAM" id="SignalP"/>
    </source>
</evidence>
<dbReference type="InterPro" id="IPR036942">
    <property type="entry name" value="Beta-barrel_TonB_sf"/>
</dbReference>
<dbReference type="GO" id="GO:0009279">
    <property type="term" value="C:cell outer membrane"/>
    <property type="evidence" value="ECO:0007669"/>
    <property type="project" value="UniProtKB-SubCell"/>
</dbReference>
<name>A0A6J5EE67_9BURK</name>